<proteinExistence type="inferred from homology"/>
<evidence type="ECO:0000256" key="3">
    <source>
        <dbReference type="ARBA" id="ARBA00035112"/>
    </source>
</evidence>
<comment type="similarity">
    <text evidence="3">Belongs to the ustYa family.</text>
</comment>
<protein>
    <submittedName>
        <fullName evidence="6">Uncharacterized protein</fullName>
    </submittedName>
</protein>
<dbReference type="InterPro" id="IPR021765">
    <property type="entry name" value="UstYa-like"/>
</dbReference>
<sequence>MSMKTKTHKDRRYNVLRNIDPKDEEAAVAAGDSIDSQSSTEVEDIEEDAGKEKRGLRRWRDEGAKQERRKRRKSIWKRVNGWRWVFDTALLLVIVGLLLERREGGGVKWVELGSDVTGFAPTFSQQVVSFTPNDTFSPEEPLDWWSDRTQQAWLDIVPEGLGYVLIQDPSKHTNLPTPIHDYPNQTVYTTSMTHQLHCLYTVIEAYNTLQLISSTTPASTSSSTYTHHTTNEIKMPWHVTHCFEYLRQSIMCSADVALEGAATTFPLGKGGVDLGGSDGWDAKHVCRDYGEVKGYLEKEAVWRKKWIKSEDVEVEERR</sequence>
<dbReference type="GO" id="GO:0043386">
    <property type="term" value="P:mycotoxin biosynthetic process"/>
    <property type="evidence" value="ECO:0007669"/>
    <property type="project" value="InterPro"/>
</dbReference>
<organism evidence="6 7">
    <name type="scientific">Periconia macrospinosa</name>
    <dbReference type="NCBI Taxonomy" id="97972"/>
    <lineage>
        <taxon>Eukaryota</taxon>
        <taxon>Fungi</taxon>
        <taxon>Dikarya</taxon>
        <taxon>Ascomycota</taxon>
        <taxon>Pezizomycotina</taxon>
        <taxon>Dothideomycetes</taxon>
        <taxon>Pleosporomycetidae</taxon>
        <taxon>Pleosporales</taxon>
        <taxon>Massarineae</taxon>
        <taxon>Periconiaceae</taxon>
        <taxon>Periconia</taxon>
    </lineage>
</organism>
<gene>
    <name evidence="6" type="ORF">DM02DRAFT_715247</name>
</gene>
<dbReference type="GO" id="GO:0016491">
    <property type="term" value="F:oxidoreductase activity"/>
    <property type="evidence" value="ECO:0007669"/>
    <property type="project" value="UniProtKB-KW"/>
</dbReference>
<evidence type="ECO:0000256" key="2">
    <source>
        <dbReference type="ARBA" id="ARBA00023002"/>
    </source>
</evidence>
<dbReference type="PANTHER" id="PTHR33365">
    <property type="entry name" value="YALI0B05434P"/>
    <property type="match status" value="1"/>
</dbReference>
<keyword evidence="5" id="KW-0472">Membrane</keyword>
<evidence type="ECO:0000313" key="6">
    <source>
        <dbReference type="EMBL" id="PVI06049.1"/>
    </source>
</evidence>
<comment type="pathway">
    <text evidence="1">Mycotoxin biosynthesis.</text>
</comment>
<dbReference type="Pfam" id="PF11807">
    <property type="entry name" value="UstYa"/>
    <property type="match status" value="1"/>
</dbReference>
<keyword evidence="2" id="KW-0560">Oxidoreductase</keyword>
<dbReference type="PANTHER" id="PTHR33365:SF11">
    <property type="entry name" value="TAT PATHWAY SIGNAL SEQUENCE"/>
    <property type="match status" value="1"/>
</dbReference>
<feature type="region of interest" description="Disordered" evidence="4">
    <location>
        <begin position="18"/>
        <end position="63"/>
    </location>
</feature>
<dbReference type="Proteomes" id="UP000244855">
    <property type="component" value="Unassembled WGS sequence"/>
</dbReference>
<keyword evidence="5" id="KW-0812">Transmembrane</keyword>
<evidence type="ECO:0000313" key="7">
    <source>
        <dbReference type="Proteomes" id="UP000244855"/>
    </source>
</evidence>
<name>A0A2V1E7J6_9PLEO</name>
<evidence type="ECO:0000256" key="4">
    <source>
        <dbReference type="SAM" id="MobiDB-lite"/>
    </source>
</evidence>
<accession>A0A2V1E7J6</accession>
<feature type="compositionally biased region" description="Basic and acidic residues" evidence="4">
    <location>
        <begin position="48"/>
        <end position="63"/>
    </location>
</feature>
<reference evidence="6 7" key="1">
    <citation type="journal article" date="2018" name="Sci. Rep.">
        <title>Comparative genomics provides insights into the lifestyle and reveals functional heterogeneity of dark septate endophytic fungi.</title>
        <authorList>
            <person name="Knapp D.G."/>
            <person name="Nemeth J.B."/>
            <person name="Barry K."/>
            <person name="Hainaut M."/>
            <person name="Henrissat B."/>
            <person name="Johnson J."/>
            <person name="Kuo A."/>
            <person name="Lim J.H.P."/>
            <person name="Lipzen A."/>
            <person name="Nolan M."/>
            <person name="Ohm R.A."/>
            <person name="Tamas L."/>
            <person name="Grigoriev I.V."/>
            <person name="Spatafora J.W."/>
            <person name="Nagy L.G."/>
            <person name="Kovacs G.M."/>
        </authorList>
    </citation>
    <scope>NUCLEOTIDE SEQUENCE [LARGE SCALE GENOMIC DNA]</scope>
    <source>
        <strain evidence="6 7">DSE2036</strain>
    </source>
</reference>
<dbReference type="EMBL" id="KZ805310">
    <property type="protein sequence ID" value="PVI06049.1"/>
    <property type="molecule type" value="Genomic_DNA"/>
</dbReference>
<evidence type="ECO:0000256" key="1">
    <source>
        <dbReference type="ARBA" id="ARBA00004685"/>
    </source>
</evidence>
<keyword evidence="5" id="KW-1133">Transmembrane helix</keyword>
<dbReference type="AlphaFoldDB" id="A0A2V1E7J6"/>
<dbReference type="STRING" id="97972.A0A2V1E7J6"/>
<evidence type="ECO:0000256" key="5">
    <source>
        <dbReference type="SAM" id="Phobius"/>
    </source>
</evidence>
<dbReference type="OrthoDB" id="3687641at2759"/>
<feature type="transmembrane region" description="Helical" evidence="5">
    <location>
        <begin position="81"/>
        <end position="99"/>
    </location>
</feature>
<keyword evidence="7" id="KW-1185">Reference proteome</keyword>